<dbReference type="EMBL" id="FOQG01000008">
    <property type="protein sequence ID" value="SFI44339.1"/>
    <property type="molecule type" value="Genomic_DNA"/>
</dbReference>
<feature type="chain" id="PRO_5011526911" evidence="2">
    <location>
        <begin position="33"/>
        <end position="362"/>
    </location>
</feature>
<dbReference type="GO" id="GO:0004527">
    <property type="term" value="F:exonuclease activity"/>
    <property type="evidence" value="ECO:0007669"/>
    <property type="project" value="UniProtKB-KW"/>
</dbReference>
<evidence type="ECO:0000256" key="2">
    <source>
        <dbReference type="SAM" id="SignalP"/>
    </source>
</evidence>
<name>A0A1I3I8W7_9ACTN</name>
<dbReference type="SUPFAM" id="SSF56219">
    <property type="entry name" value="DNase I-like"/>
    <property type="match status" value="1"/>
</dbReference>
<keyword evidence="2" id="KW-0732">Signal</keyword>
<feature type="compositionally biased region" description="Basic and acidic residues" evidence="1">
    <location>
        <begin position="52"/>
        <end position="68"/>
    </location>
</feature>
<feature type="compositionally biased region" description="Low complexity" evidence="1">
    <location>
        <begin position="69"/>
        <end position="79"/>
    </location>
</feature>
<dbReference type="GO" id="GO:0004519">
    <property type="term" value="F:endonuclease activity"/>
    <property type="evidence" value="ECO:0007669"/>
    <property type="project" value="UniProtKB-KW"/>
</dbReference>
<dbReference type="RefSeq" id="WP_170259290.1">
    <property type="nucleotide sequence ID" value="NZ_BKAF01000036.1"/>
</dbReference>
<dbReference type="Pfam" id="PF03372">
    <property type="entry name" value="Exo_endo_phos"/>
    <property type="match status" value="1"/>
</dbReference>
<protein>
    <submittedName>
        <fullName evidence="4">Endonuclease/Exonuclease/phosphatase family protein</fullName>
    </submittedName>
</protein>
<organism evidence="4 5">
    <name type="scientific">Nocardioides psychrotolerans</name>
    <dbReference type="NCBI Taxonomy" id="1005945"/>
    <lineage>
        <taxon>Bacteria</taxon>
        <taxon>Bacillati</taxon>
        <taxon>Actinomycetota</taxon>
        <taxon>Actinomycetes</taxon>
        <taxon>Propionibacteriales</taxon>
        <taxon>Nocardioidaceae</taxon>
        <taxon>Nocardioides</taxon>
    </lineage>
</organism>
<keyword evidence="4" id="KW-0540">Nuclease</keyword>
<dbReference type="AlphaFoldDB" id="A0A1I3I8W7"/>
<dbReference type="InterPro" id="IPR005135">
    <property type="entry name" value="Endo/exonuclease/phosphatase"/>
</dbReference>
<keyword evidence="5" id="KW-1185">Reference proteome</keyword>
<evidence type="ECO:0000313" key="4">
    <source>
        <dbReference type="EMBL" id="SFI44339.1"/>
    </source>
</evidence>
<keyword evidence="4" id="KW-0378">Hydrolase</keyword>
<evidence type="ECO:0000256" key="1">
    <source>
        <dbReference type="SAM" id="MobiDB-lite"/>
    </source>
</evidence>
<evidence type="ECO:0000313" key="5">
    <source>
        <dbReference type="Proteomes" id="UP000198649"/>
    </source>
</evidence>
<proteinExistence type="predicted"/>
<evidence type="ECO:0000259" key="3">
    <source>
        <dbReference type="Pfam" id="PF03372"/>
    </source>
</evidence>
<dbReference type="InterPro" id="IPR036691">
    <property type="entry name" value="Endo/exonu/phosph_ase_sf"/>
</dbReference>
<keyword evidence="4" id="KW-0255">Endonuclease</keyword>
<dbReference type="Gene3D" id="3.60.10.10">
    <property type="entry name" value="Endonuclease/exonuclease/phosphatase"/>
    <property type="match status" value="1"/>
</dbReference>
<feature type="domain" description="Endonuclease/exonuclease/phosphatase" evidence="3">
    <location>
        <begin position="126"/>
        <end position="352"/>
    </location>
</feature>
<reference evidence="4 5" key="1">
    <citation type="submission" date="2016-10" db="EMBL/GenBank/DDBJ databases">
        <authorList>
            <person name="de Groot N.N."/>
        </authorList>
    </citation>
    <scope>NUCLEOTIDE SEQUENCE [LARGE SCALE GENOMIC DNA]</scope>
    <source>
        <strain evidence="4 5">CGMCC 1.11156</strain>
    </source>
</reference>
<accession>A0A1I3I8W7</accession>
<dbReference type="STRING" id="1005945.SAMN05216561_108165"/>
<sequence length="362" mass="37990">MLGAGRRTAAAGCLLALLVGVVGVAGPPAATAGTLPVEPGGTGATLHLGAEPAERAERAERAEQDDRAAQPSRSSRRATPPTPPVVEPVEPALLQPLIEQVVQPPPAALPVLPPTPLPAAADFTVASFNVLGSNHTPRGSGWADGVTRARWASELVVRRGFDVVGLQEIQVDQLATVMAATGGAFTSYPPLGQRGTSVPQAIMWRVDTWDVLAATTFTIPFVGQQRAQAVVLLQHKASGQQVWFINVHLSPRRPRRDAEGERNAATALLVAQIRDLQTTGLPVVVTGDMNEKGEIFCDLALGTGLTAANGGSVVGGCRPPRARIDWIFGSPALTWTGFGYLEDSEVRRITDHPIAVAQVRAG</sequence>
<gene>
    <name evidence="4" type="ORF">SAMN05216561_108165</name>
</gene>
<keyword evidence="4" id="KW-0269">Exonuclease</keyword>
<feature type="region of interest" description="Disordered" evidence="1">
    <location>
        <begin position="52"/>
        <end position="86"/>
    </location>
</feature>
<dbReference type="Proteomes" id="UP000198649">
    <property type="component" value="Unassembled WGS sequence"/>
</dbReference>
<feature type="signal peptide" evidence="2">
    <location>
        <begin position="1"/>
        <end position="32"/>
    </location>
</feature>